<evidence type="ECO:0000313" key="2">
    <source>
        <dbReference type="EMBL" id="TGN14713.1"/>
    </source>
</evidence>
<keyword evidence="3" id="KW-1185">Reference proteome</keyword>
<sequence length="145" mass="16706">MKQYSKIFYLAGFLCMPLFILLLVYGYVKLNQMTSEEIYWGHNRSFAFAQGSREGKLILLSITKHRCDALRGLECGEGKLDLAGYVLLNINPSHSEFQNLISDDRFAELKSGELPRYYILNTSGEIRFSSKELPSLEDIRKVRKE</sequence>
<dbReference type="EMBL" id="RQHV01000002">
    <property type="protein sequence ID" value="TGN14713.1"/>
    <property type="molecule type" value="Genomic_DNA"/>
</dbReference>
<comment type="caution">
    <text evidence="2">The sequence shown here is derived from an EMBL/GenBank/DDBJ whole genome shotgun (WGS) entry which is preliminary data.</text>
</comment>
<name>A0A4R9LT98_9LEPT</name>
<proteinExistence type="predicted"/>
<dbReference type="RefSeq" id="WP_135762658.1">
    <property type="nucleotide sequence ID" value="NZ_RQHV01000002.1"/>
</dbReference>
<accession>A0A4R9LT98</accession>
<gene>
    <name evidence="2" type="ORF">EHS11_01625</name>
</gene>
<dbReference type="OrthoDB" id="333815at2"/>
<keyword evidence="1" id="KW-0812">Transmembrane</keyword>
<feature type="transmembrane region" description="Helical" evidence="1">
    <location>
        <begin position="7"/>
        <end position="28"/>
    </location>
</feature>
<keyword evidence="1" id="KW-0472">Membrane</keyword>
<dbReference type="Proteomes" id="UP000298264">
    <property type="component" value="Unassembled WGS sequence"/>
</dbReference>
<organism evidence="2 3">
    <name type="scientific">Leptospira ilyithenensis</name>
    <dbReference type="NCBI Taxonomy" id="2484901"/>
    <lineage>
        <taxon>Bacteria</taxon>
        <taxon>Pseudomonadati</taxon>
        <taxon>Spirochaetota</taxon>
        <taxon>Spirochaetia</taxon>
        <taxon>Leptospirales</taxon>
        <taxon>Leptospiraceae</taxon>
        <taxon>Leptospira</taxon>
    </lineage>
</organism>
<reference evidence="2" key="1">
    <citation type="journal article" date="2019" name="PLoS Negl. Trop. Dis.">
        <title>Revisiting the worldwide diversity of Leptospira species in the environment.</title>
        <authorList>
            <person name="Vincent A.T."/>
            <person name="Schiettekatte O."/>
            <person name="Bourhy P."/>
            <person name="Veyrier F.J."/>
            <person name="Picardeau M."/>
        </authorList>
    </citation>
    <scope>NUCLEOTIDE SEQUENCE [LARGE SCALE GENOMIC DNA]</scope>
    <source>
        <strain evidence="2">201400974</strain>
    </source>
</reference>
<evidence type="ECO:0000256" key="1">
    <source>
        <dbReference type="SAM" id="Phobius"/>
    </source>
</evidence>
<protein>
    <submittedName>
        <fullName evidence="2">Uncharacterized protein</fullName>
    </submittedName>
</protein>
<evidence type="ECO:0000313" key="3">
    <source>
        <dbReference type="Proteomes" id="UP000298264"/>
    </source>
</evidence>
<keyword evidence="1" id="KW-1133">Transmembrane helix</keyword>
<dbReference type="AlphaFoldDB" id="A0A4R9LT98"/>